<dbReference type="Pfam" id="PF05504">
    <property type="entry name" value="Spore_GerAC"/>
    <property type="match status" value="1"/>
</dbReference>
<reference evidence="11" key="1">
    <citation type="journal article" date="2019" name="Int. J. Syst. Evol. Microbiol.">
        <title>The Global Catalogue of Microorganisms (GCM) 10K type strain sequencing project: providing services to taxonomists for standard genome sequencing and annotation.</title>
        <authorList>
            <consortium name="The Broad Institute Genomics Platform"/>
            <consortium name="The Broad Institute Genome Sequencing Center for Infectious Disease"/>
            <person name="Wu L."/>
            <person name="Ma J."/>
        </authorList>
    </citation>
    <scope>NUCLEOTIDE SEQUENCE [LARGE SCALE GENOMIC DNA]</scope>
    <source>
        <strain evidence="11">CCUG 73951</strain>
    </source>
</reference>
<dbReference type="Pfam" id="PF25198">
    <property type="entry name" value="Spore_GerAC_N"/>
    <property type="match status" value="1"/>
</dbReference>
<comment type="similarity">
    <text evidence="2">Belongs to the GerABKC lipoprotein family.</text>
</comment>
<dbReference type="PROSITE" id="PS51257">
    <property type="entry name" value="PROKAR_LIPOPROTEIN"/>
    <property type="match status" value="1"/>
</dbReference>
<organism evidence="10 11">
    <name type="scientific">Halobacillus campisalis</name>
    <dbReference type="NCBI Taxonomy" id="435909"/>
    <lineage>
        <taxon>Bacteria</taxon>
        <taxon>Bacillati</taxon>
        <taxon>Bacillota</taxon>
        <taxon>Bacilli</taxon>
        <taxon>Bacillales</taxon>
        <taxon>Bacillaceae</taxon>
        <taxon>Halobacillus</taxon>
    </lineage>
</organism>
<gene>
    <name evidence="10" type="ORF">ACFQMN_04400</name>
</gene>
<keyword evidence="11" id="KW-1185">Reference proteome</keyword>
<dbReference type="RefSeq" id="WP_289216763.1">
    <property type="nucleotide sequence ID" value="NZ_JAPVRC010000008.1"/>
</dbReference>
<evidence type="ECO:0000259" key="9">
    <source>
        <dbReference type="Pfam" id="PF25198"/>
    </source>
</evidence>
<keyword evidence="5" id="KW-0472">Membrane</keyword>
<dbReference type="InterPro" id="IPR046953">
    <property type="entry name" value="Spore_GerAC-like_C"/>
</dbReference>
<evidence type="ECO:0000256" key="6">
    <source>
        <dbReference type="ARBA" id="ARBA00023139"/>
    </source>
</evidence>
<feature type="domain" description="Spore germination GerAC-like C-terminal" evidence="8">
    <location>
        <begin position="195"/>
        <end position="356"/>
    </location>
</feature>
<dbReference type="PANTHER" id="PTHR35789">
    <property type="entry name" value="SPORE GERMINATION PROTEIN B3"/>
    <property type="match status" value="1"/>
</dbReference>
<comment type="subcellular location">
    <subcellularLocation>
        <location evidence="1">Membrane</location>
        <topology evidence="1">Lipid-anchor</topology>
    </subcellularLocation>
</comment>
<keyword evidence="6" id="KW-0564">Palmitate</keyword>
<evidence type="ECO:0000256" key="3">
    <source>
        <dbReference type="ARBA" id="ARBA00022544"/>
    </source>
</evidence>
<feature type="domain" description="Spore germination protein N-terminal" evidence="9">
    <location>
        <begin position="23"/>
        <end position="186"/>
    </location>
</feature>
<evidence type="ECO:0000256" key="7">
    <source>
        <dbReference type="ARBA" id="ARBA00023288"/>
    </source>
</evidence>
<keyword evidence="7" id="KW-0449">Lipoprotein</keyword>
<protein>
    <submittedName>
        <fullName evidence="10">Ger(X)C family spore germination protein</fullName>
    </submittedName>
</protein>
<keyword evidence="4" id="KW-0732">Signal</keyword>
<accession>A0ABW2K1P7</accession>
<dbReference type="EMBL" id="JBHTBY010000003">
    <property type="protein sequence ID" value="MFC7320108.1"/>
    <property type="molecule type" value="Genomic_DNA"/>
</dbReference>
<evidence type="ECO:0000256" key="1">
    <source>
        <dbReference type="ARBA" id="ARBA00004635"/>
    </source>
</evidence>
<dbReference type="NCBIfam" id="TIGR02887">
    <property type="entry name" value="spore_ger_x_C"/>
    <property type="match status" value="1"/>
</dbReference>
<evidence type="ECO:0000256" key="4">
    <source>
        <dbReference type="ARBA" id="ARBA00022729"/>
    </source>
</evidence>
<evidence type="ECO:0000256" key="5">
    <source>
        <dbReference type="ARBA" id="ARBA00023136"/>
    </source>
</evidence>
<comment type="caution">
    <text evidence="10">The sequence shown here is derived from an EMBL/GenBank/DDBJ whole genome shotgun (WGS) entry which is preliminary data.</text>
</comment>
<dbReference type="InterPro" id="IPR038501">
    <property type="entry name" value="Spore_GerAC_C_sf"/>
</dbReference>
<sequence>MRGKLLSVICLMFAAGCNNIDSVEDRAIIQISGYDYVDEGRIKGTVGIPQYGEESARTVEELNLTVETESLKEFDIQIQNESSKPLSMGKLEVNLYNEDLASRGITDFMDILSRDPRIGRNIYLGIVDGDTQKLIEGDYNQNETTAKYLKGIIENNIDQNLPKTNLHYFLYAYYADGLDGFLPYLKKVNSHIEVSGISIFKEASQVTVIPAEDTLILKLLKEKVEKGSQTIQSDEGVIGMEITDSNTSYQVKKSGDSPRFIVNMTIKGFINEMKETGVESQRSSARIDHLEEEFSAYYKSKAEEMIELFKENETDPIGLGSLYKNRMRNFDKQAWEEQYPEVPVEVNVDLEITGMGISL</sequence>
<dbReference type="Gene3D" id="3.30.300.210">
    <property type="entry name" value="Nutrient germinant receptor protein C, domain 3"/>
    <property type="match status" value="1"/>
</dbReference>
<dbReference type="InterPro" id="IPR057336">
    <property type="entry name" value="GerAC_N"/>
</dbReference>
<evidence type="ECO:0000313" key="10">
    <source>
        <dbReference type="EMBL" id="MFC7320108.1"/>
    </source>
</evidence>
<dbReference type="InterPro" id="IPR008844">
    <property type="entry name" value="Spore_GerAC-like"/>
</dbReference>
<proteinExistence type="inferred from homology"/>
<dbReference type="PANTHER" id="PTHR35789:SF1">
    <property type="entry name" value="SPORE GERMINATION PROTEIN B3"/>
    <property type="match status" value="1"/>
</dbReference>
<evidence type="ECO:0000259" key="8">
    <source>
        <dbReference type="Pfam" id="PF05504"/>
    </source>
</evidence>
<keyword evidence="3" id="KW-0309">Germination</keyword>
<dbReference type="Proteomes" id="UP001596494">
    <property type="component" value="Unassembled WGS sequence"/>
</dbReference>
<name>A0ABW2K1P7_9BACI</name>
<evidence type="ECO:0000256" key="2">
    <source>
        <dbReference type="ARBA" id="ARBA00007886"/>
    </source>
</evidence>
<evidence type="ECO:0000313" key="11">
    <source>
        <dbReference type="Proteomes" id="UP001596494"/>
    </source>
</evidence>